<accession>A0A6A6UYJ0</accession>
<dbReference type="PANTHER" id="PTHR33112:SF16">
    <property type="entry name" value="HETEROKARYON INCOMPATIBILITY DOMAIN-CONTAINING PROTEIN"/>
    <property type="match status" value="1"/>
</dbReference>
<gene>
    <name evidence="2" type="ORF">M011DRAFT_462224</name>
</gene>
<dbReference type="OrthoDB" id="47007at2759"/>
<dbReference type="EMBL" id="MU006604">
    <property type="protein sequence ID" value="KAF2742809.1"/>
    <property type="molecule type" value="Genomic_DNA"/>
</dbReference>
<keyword evidence="3" id="KW-1185">Reference proteome</keyword>
<evidence type="ECO:0000259" key="1">
    <source>
        <dbReference type="Pfam" id="PF06985"/>
    </source>
</evidence>
<feature type="domain" description="Heterokaryon incompatibility" evidence="1">
    <location>
        <begin position="212"/>
        <end position="364"/>
    </location>
</feature>
<dbReference type="Pfam" id="PF06985">
    <property type="entry name" value="HET"/>
    <property type="match status" value="1"/>
</dbReference>
<evidence type="ECO:0000313" key="3">
    <source>
        <dbReference type="Proteomes" id="UP000799440"/>
    </source>
</evidence>
<dbReference type="PANTHER" id="PTHR33112">
    <property type="entry name" value="DOMAIN PROTEIN, PUTATIVE-RELATED"/>
    <property type="match status" value="1"/>
</dbReference>
<reference evidence="2" key="1">
    <citation type="journal article" date="2020" name="Stud. Mycol.">
        <title>101 Dothideomycetes genomes: a test case for predicting lifestyles and emergence of pathogens.</title>
        <authorList>
            <person name="Haridas S."/>
            <person name="Albert R."/>
            <person name="Binder M."/>
            <person name="Bloem J."/>
            <person name="Labutti K."/>
            <person name="Salamov A."/>
            <person name="Andreopoulos B."/>
            <person name="Baker S."/>
            <person name="Barry K."/>
            <person name="Bills G."/>
            <person name="Bluhm B."/>
            <person name="Cannon C."/>
            <person name="Castanera R."/>
            <person name="Culley D."/>
            <person name="Daum C."/>
            <person name="Ezra D."/>
            <person name="Gonzalez J."/>
            <person name="Henrissat B."/>
            <person name="Kuo A."/>
            <person name="Liang C."/>
            <person name="Lipzen A."/>
            <person name="Lutzoni F."/>
            <person name="Magnuson J."/>
            <person name="Mondo S."/>
            <person name="Nolan M."/>
            <person name="Ohm R."/>
            <person name="Pangilinan J."/>
            <person name="Park H.-J."/>
            <person name="Ramirez L."/>
            <person name="Alfaro M."/>
            <person name="Sun H."/>
            <person name="Tritt A."/>
            <person name="Yoshinaga Y."/>
            <person name="Zwiers L.-H."/>
            <person name="Turgeon B."/>
            <person name="Goodwin S."/>
            <person name="Spatafora J."/>
            <person name="Crous P."/>
            <person name="Grigoriev I."/>
        </authorList>
    </citation>
    <scope>NUCLEOTIDE SEQUENCE</scope>
    <source>
        <strain evidence="2">CBS 119925</strain>
    </source>
</reference>
<protein>
    <submittedName>
        <fullName evidence="2">HET-domain-containing protein</fullName>
    </submittedName>
</protein>
<dbReference type="InterPro" id="IPR010730">
    <property type="entry name" value="HET"/>
</dbReference>
<dbReference type="Proteomes" id="UP000799440">
    <property type="component" value="Unassembled WGS sequence"/>
</dbReference>
<name>A0A6A6UYJ0_9PLEO</name>
<evidence type="ECO:0000313" key="2">
    <source>
        <dbReference type="EMBL" id="KAF2742809.1"/>
    </source>
</evidence>
<sequence>MKAQQWSMNLQGSNIIAFYRHEGNESVWEFGDIHGFPYHTSFEALQEAAQSCEMCKAVHASMCKMNKLCEESQLQEIKDLVGLPCGPLYIYRRPRLEYSALQNFSHDNGFSVLSAATQHRNTAIMLTSFGFSVTQDSPLAGRYLGRRVPADPMHGEVYHGLRSWLHRCIHEHGHRKSEDMALPSRLLDVSYEPNSTHSQVRLIENTESDVIYTALSHCWGSTQRLKATSATLDSMKRGISFESLPKTFIDAVIVTRHLGVKYLWIDSLCIQQDNTHDWQSEASKMAAIYENAVVTIAADRAHGDDEGFLGLRPQREYFRVSETMDDTVCSVLAFPIPTEVEAKGGFDTGLTDEPVSDRAWTLQERLLSTRTIHFGKSQIVTECRSHFVTEDGYCHPIPTDYLAQDSAWAIPDYEARAFREARQWRDVVGWYTRRQMTFPSDKLPALAGLAHKVNTIRNAGLEGDLDYLAGLWRSNLLEGLCWFAPRPCQPSKEYRAPSWSWASVDGPLLHGALGNHEDLAVVEDAYVRVPGRNRYGAVTAGWVQLRACCLQVEPVAQEVLGLNTEMVNVTFNGVCYSTTKVFWDHDSASFTTEEQDLTQFWVVPIAYSKPQAQHNTTERQCTGLLLQSLPGCERNEFSEEVFRRKGVVKFEGQCVQDIVDMEEAGNVRKIILI</sequence>
<dbReference type="AlphaFoldDB" id="A0A6A6UYJ0"/>
<proteinExistence type="predicted"/>
<organism evidence="2 3">
    <name type="scientific">Sporormia fimetaria CBS 119925</name>
    <dbReference type="NCBI Taxonomy" id="1340428"/>
    <lineage>
        <taxon>Eukaryota</taxon>
        <taxon>Fungi</taxon>
        <taxon>Dikarya</taxon>
        <taxon>Ascomycota</taxon>
        <taxon>Pezizomycotina</taxon>
        <taxon>Dothideomycetes</taxon>
        <taxon>Pleosporomycetidae</taxon>
        <taxon>Pleosporales</taxon>
        <taxon>Sporormiaceae</taxon>
        <taxon>Sporormia</taxon>
    </lineage>
</organism>